<accession>A0A8S3H2J1</accession>
<evidence type="ECO:0000313" key="1">
    <source>
        <dbReference type="EMBL" id="CAF5172544.1"/>
    </source>
</evidence>
<organism evidence="1 2">
    <name type="scientific">Rotaria magnacalcarata</name>
    <dbReference type="NCBI Taxonomy" id="392030"/>
    <lineage>
        <taxon>Eukaryota</taxon>
        <taxon>Metazoa</taxon>
        <taxon>Spiralia</taxon>
        <taxon>Gnathifera</taxon>
        <taxon>Rotifera</taxon>
        <taxon>Eurotatoria</taxon>
        <taxon>Bdelloidea</taxon>
        <taxon>Philodinida</taxon>
        <taxon>Philodinidae</taxon>
        <taxon>Rotaria</taxon>
    </lineage>
</organism>
<name>A0A8S3H2J1_9BILA</name>
<gene>
    <name evidence="1" type="ORF">SMN809_LOCUS66217</name>
</gene>
<protein>
    <submittedName>
        <fullName evidence="1">Uncharacterized protein</fullName>
    </submittedName>
</protein>
<evidence type="ECO:0000313" key="2">
    <source>
        <dbReference type="Proteomes" id="UP000676336"/>
    </source>
</evidence>
<dbReference type="EMBL" id="CAJOBI010312904">
    <property type="protein sequence ID" value="CAF5172544.1"/>
    <property type="molecule type" value="Genomic_DNA"/>
</dbReference>
<comment type="caution">
    <text evidence="1">The sequence shown here is derived from an EMBL/GenBank/DDBJ whole genome shotgun (WGS) entry which is preliminary data.</text>
</comment>
<dbReference type="AlphaFoldDB" id="A0A8S3H2J1"/>
<reference evidence="1" key="1">
    <citation type="submission" date="2021-02" db="EMBL/GenBank/DDBJ databases">
        <authorList>
            <person name="Nowell W R."/>
        </authorList>
    </citation>
    <scope>NUCLEOTIDE SEQUENCE</scope>
</reference>
<dbReference type="Proteomes" id="UP000676336">
    <property type="component" value="Unassembled WGS sequence"/>
</dbReference>
<proteinExistence type="predicted"/>
<sequence length="75" mass="8625">MKHSSIYSFHTARESLSSLSLNDTESLHSLNNISMNSITLKITNRDSSEFLPRLIPPPNIKLWCRTRKYSDETAE</sequence>